<dbReference type="PANTHER" id="PTHR30024:SF47">
    <property type="entry name" value="TAURINE-BINDING PERIPLASMIC PROTEIN"/>
    <property type="match status" value="1"/>
</dbReference>
<keyword evidence="8" id="KW-0472">Membrane</keyword>
<evidence type="ECO:0000256" key="4">
    <source>
        <dbReference type="ARBA" id="ARBA00022448"/>
    </source>
</evidence>
<keyword evidence="10" id="KW-1185">Reference proteome</keyword>
<dbReference type="EMBL" id="CP015756">
    <property type="protein sequence ID" value="APC40415.1"/>
    <property type="molecule type" value="Genomic_DNA"/>
</dbReference>
<dbReference type="KEGG" id="ceu:A7L45_10225"/>
<accession>A0A1J0GGK8</accession>
<dbReference type="GO" id="GO:0005886">
    <property type="term" value="C:plasma membrane"/>
    <property type="evidence" value="ECO:0007669"/>
    <property type="project" value="UniProtKB-SubCell"/>
</dbReference>
<evidence type="ECO:0000256" key="5">
    <source>
        <dbReference type="ARBA" id="ARBA00022475"/>
    </source>
</evidence>
<evidence type="ECO:0000256" key="8">
    <source>
        <dbReference type="ARBA" id="ARBA00023136"/>
    </source>
</evidence>
<dbReference type="PROSITE" id="PS51257">
    <property type="entry name" value="PROKAR_LIPOPROTEIN"/>
    <property type="match status" value="1"/>
</dbReference>
<dbReference type="GO" id="GO:0042597">
    <property type="term" value="C:periplasmic space"/>
    <property type="evidence" value="ECO:0007669"/>
    <property type="project" value="UniProtKB-SubCell"/>
</dbReference>
<sequence length="347" mass="37861">MKNSKGFKVSGVIVAGFLIIAGLSGCSSKKVVNENVDVRVGYFPNITHSQALVGREQGSFQKAIGTKNKIVWKLFNAGPAEVEALFAKAIDIAYIGPGPAINGYSKSKGDIQIVAGATDAGAIFVSKKGMVIKNLKDLSGKKIAVPQFGNTQDLTLRNILSENGLKDKTKGGTVEVRQASNADILSLLKKGDIDAALVPEPWGSRLIKEAGANIILDYKELFRQGKYTTAVVVVRTEFLKQHPLIVENFIKAHVDVTTYINNNPGRAKIIVNKQITELTKKGIEKDVLDVAFKRLTITNNPEKDSVLDFVKFSLKEGFLRLNPDTKNLFNLTILNKVLKEKGQVQIK</sequence>
<dbReference type="InterPro" id="IPR044527">
    <property type="entry name" value="NrtA/CpmA_ABC-bd_dom"/>
</dbReference>
<dbReference type="CDD" id="cd13553">
    <property type="entry name" value="PBP2_NrtA_CpmA_like"/>
    <property type="match status" value="1"/>
</dbReference>
<keyword evidence="6" id="KW-0997">Cell inner membrane</keyword>
<evidence type="ECO:0000256" key="6">
    <source>
        <dbReference type="ARBA" id="ARBA00022519"/>
    </source>
</evidence>
<proteinExistence type="inferred from homology"/>
<dbReference type="Gene3D" id="3.40.190.10">
    <property type="entry name" value="Periplasmic binding protein-like II"/>
    <property type="match status" value="2"/>
</dbReference>
<gene>
    <name evidence="9" type="ORF">A7L45_10225</name>
</gene>
<keyword evidence="5" id="KW-1003">Cell membrane</keyword>
<dbReference type="NCBIfam" id="TIGR01728">
    <property type="entry name" value="SsuA_fam"/>
    <property type="match status" value="1"/>
</dbReference>
<dbReference type="RefSeq" id="WP_071612705.1">
    <property type="nucleotide sequence ID" value="NZ_CP015756.1"/>
</dbReference>
<keyword evidence="7" id="KW-0732">Signal</keyword>
<name>A0A1J0GGK8_9CLOT</name>
<evidence type="ECO:0000256" key="7">
    <source>
        <dbReference type="ARBA" id="ARBA00022729"/>
    </source>
</evidence>
<dbReference type="Proteomes" id="UP000182569">
    <property type="component" value="Chromosome"/>
</dbReference>
<dbReference type="PANTHER" id="PTHR30024">
    <property type="entry name" value="ALIPHATIC SULFONATES-BINDING PROTEIN-RELATED"/>
    <property type="match status" value="1"/>
</dbReference>
<dbReference type="GO" id="GO:0042626">
    <property type="term" value="F:ATPase-coupled transmembrane transporter activity"/>
    <property type="evidence" value="ECO:0007669"/>
    <property type="project" value="InterPro"/>
</dbReference>
<comment type="subcellular location">
    <subcellularLocation>
        <location evidence="2">Cell inner membrane</location>
    </subcellularLocation>
    <subcellularLocation>
        <location evidence="1">Periplasm</location>
    </subcellularLocation>
</comment>
<evidence type="ECO:0000313" key="9">
    <source>
        <dbReference type="EMBL" id="APC40415.1"/>
    </source>
</evidence>
<comment type="similarity">
    <text evidence="3">Belongs to the bacterial solute-binding protein SsuA/TauA family.</text>
</comment>
<evidence type="ECO:0000256" key="3">
    <source>
        <dbReference type="ARBA" id="ARBA00010742"/>
    </source>
</evidence>
<evidence type="ECO:0000256" key="2">
    <source>
        <dbReference type="ARBA" id="ARBA00004533"/>
    </source>
</evidence>
<dbReference type="OrthoDB" id="9814375at2"/>
<dbReference type="AlphaFoldDB" id="A0A1J0GGK8"/>
<evidence type="ECO:0000256" key="1">
    <source>
        <dbReference type="ARBA" id="ARBA00004418"/>
    </source>
</evidence>
<dbReference type="STRING" id="1552.A7L45_10225"/>
<keyword evidence="4" id="KW-0813">Transport</keyword>
<dbReference type="SUPFAM" id="SSF53850">
    <property type="entry name" value="Periplasmic binding protein-like II"/>
    <property type="match status" value="1"/>
</dbReference>
<dbReference type="Pfam" id="PF13379">
    <property type="entry name" value="NMT1_2"/>
    <property type="match status" value="1"/>
</dbReference>
<dbReference type="InterPro" id="IPR010067">
    <property type="entry name" value="ABC_SsuA_sub-bd"/>
</dbReference>
<evidence type="ECO:0000313" key="10">
    <source>
        <dbReference type="Proteomes" id="UP000182569"/>
    </source>
</evidence>
<protein>
    <submittedName>
        <fullName evidence="9">Sulfate ABC transporter substrate-binding protein</fullName>
    </submittedName>
</protein>
<organism evidence="9 10">
    <name type="scientific">Clostridium estertheticum subsp. estertheticum</name>
    <dbReference type="NCBI Taxonomy" id="1552"/>
    <lineage>
        <taxon>Bacteria</taxon>
        <taxon>Bacillati</taxon>
        <taxon>Bacillota</taxon>
        <taxon>Clostridia</taxon>
        <taxon>Eubacteriales</taxon>
        <taxon>Clostridiaceae</taxon>
        <taxon>Clostridium</taxon>
    </lineage>
</organism>
<reference evidence="10" key="1">
    <citation type="journal article" date="2016" name="Front. Microbiol.">
        <title>Complete Genome Sequence of Clostridium estertheticum DSM 8809, a Microbe Identified in Spoiled Vacuum Packed Beef.</title>
        <authorList>
            <person name="Yu Z."/>
            <person name="Gunn L."/>
            <person name="Brennan E."/>
            <person name="Reid R."/>
            <person name="Wall P.G."/>
            <person name="Gaora O.P."/>
            <person name="Hurley D."/>
            <person name="Bolton D."/>
            <person name="Fanning S."/>
        </authorList>
    </citation>
    <scope>NUCLEOTIDE SEQUENCE [LARGE SCALE GENOMIC DNA]</scope>
    <source>
        <strain evidence="10">DSM 8809</strain>
    </source>
</reference>